<evidence type="ECO:0000256" key="7">
    <source>
        <dbReference type="SAM" id="Phobius"/>
    </source>
</evidence>
<keyword evidence="5 7" id="KW-1133">Transmembrane helix</keyword>
<evidence type="ECO:0000256" key="1">
    <source>
        <dbReference type="ARBA" id="ARBA00004128"/>
    </source>
</evidence>
<dbReference type="GO" id="GO:0005774">
    <property type="term" value="C:vacuolar membrane"/>
    <property type="evidence" value="ECO:0007669"/>
    <property type="project" value="UniProtKB-SubCell"/>
</dbReference>
<keyword evidence="6 7" id="KW-0472">Membrane</keyword>
<feature type="transmembrane region" description="Helical" evidence="7">
    <location>
        <begin position="280"/>
        <end position="302"/>
    </location>
</feature>
<dbReference type="EMBL" id="CAEKDK010000004">
    <property type="protein sequence ID" value="CAB4276412.1"/>
    <property type="molecule type" value="Genomic_DNA"/>
</dbReference>
<feature type="domain" description="THH1/TOM1/TOM3" evidence="8">
    <location>
        <begin position="165"/>
        <end position="309"/>
    </location>
</feature>
<evidence type="ECO:0000256" key="5">
    <source>
        <dbReference type="ARBA" id="ARBA00022989"/>
    </source>
</evidence>
<name>A0A6J5UKC1_PRUAR</name>
<proteinExistence type="inferred from homology"/>
<keyword evidence="3" id="KW-0926">Vacuole</keyword>
<evidence type="ECO:0000259" key="8">
    <source>
        <dbReference type="Pfam" id="PF06454"/>
    </source>
</evidence>
<protein>
    <recommendedName>
        <fullName evidence="8">THH1/TOM1/TOM3 domain-containing protein</fullName>
    </recommendedName>
</protein>
<keyword evidence="4 7" id="KW-0812">Transmembrane</keyword>
<evidence type="ECO:0000256" key="6">
    <source>
        <dbReference type="ARBA" id="ARBA00023136"/>
    </source>
</evidence>
<comment type="similarity">
    <text evidence="2">Belongs to the plant tobamovirus multiplication TOM1 protein family.</text>
</comment>
<dbReference type="PANTHER" id="PTHR31142:SF4">
    <property type="entry name" value="OS01G0751300 PROTEIN"/>
    <property type="match status" value="1"/>
</dbReference>
<organism evidence="9 10">
    <name type="scientific">Prunus armeniaca</name>
    <name type="common">Apricot</name>
    <name type="synonym">Armeniaca vulgaris</name>
    <dbReference type="NCBI Taxonomy" id="36596"/>
    <lineage>
        <taxon>Eukaryota</taxon>
        <taxon>Viridiplantae</taxon>
        <taxon>Streptophyta</taxon>
        <taxon>Embryophyta</taxon>
        <taxon>Tracheophyta</taxon>
        <taxon>Spermatophyta</taxon>
        <taxon>Magnoliopsida</taxon>
        <taxon>eudicotyledons</taxon>
        <taxon>Gunneridae</taxon>
        <taxon>Pentapetalae</taxon>
        <taxon>rosids</taxon>
        <taxon>fabids</taxon>
        <taxon>Rosales</taxon>
        <taxon>Rosaceae</taxon>
        <taxon>Amygdaloideae</taxon>
        <taxon>Amygdaleae</taxon>
        <taxon>Prunus</taxon>
    </lineage>
</organism>
<evidence type="ECO:0000313" key="9">
    <source>
        <dbReference type="EMBL" id="CAB4276412.1"/>
    </source>
</evidence>
<dbReference type="PANTHER" id="PTHR31142">
    <property type="entry name" value="TOBAMOVIRUS MULTIPLICATION PROTEIN 1-LIKE ISOFORM X1"/>
    <property type="match status" value="1"/>
</dbReference>
<feature type="transmembrane region" description="Helical" evidence="7">
    <location>
        <begin position="20"/>
        <end position="38"/>
    </location>
</feature>
<dbReference type="Pfam" id="PF06454">
    <property type="entry name" value="THH1_TOM1-3_dom"/>
    <property type="match status" value="2"/>
</dbReference>
<feature type="transmembrane region" description="Helical" evidence="7">
    <location>
        <begin position="162"/>
        <end position="183"/>
    </location>
</feature>
<dbReference type="AlphaFoldDB" id="A0A6J5UKC1"/>
<feature type="transmembrane region" description="Helical" evidence="7">
    <location>
        <begin position="85"/>
        <end position="108"/>
    </location>
</feature>
<reference evidence="9 10" key="1">
    <citation type="submission" date="2020-05" db="EMBL/GenBank/DDBJ databases">
        <authorList>
            <person name="Campoy J."/>
            <person name="Schneeberger K."/>
            <person name="Spophaly S."/>
        </authorList>
    </citation>
    <scope>NUCLEOTIDE SEQUENCE [LARGE SCALE GENOMIC DNA]</scope>
    <source>
        <strain evidence="9">PruArmRojPasFocal</strain>
    </source>
</reference>
<dbReference type="InterPro" id="IPR009457">
    <property type="entry name" value="THH1/TOM1/TOM3_dom"/>
</dbReference>
<evidence type="ECO:0000256" key="3">
    <source>
        <dbReference type="ARBA" id="ARBA00022554"/>
    </source>
</evidence>
<sequence>MFELREGSCFPRVLVGVNVGLALVDGIIAVLAFVRIHSRNSQLGWTRQKVFHLLIGSSNLGCLVYFVLTLFAACKGWQCWSNSCGFSLMALPKILFFAAFLLLLSFWVDLCHQADDEDEEDEGSFHEALLEKTFSKRNSMETDSHRNCFPLRFVHIGSRQRIVILVTVVVFVIMVACAVIIWIGMGKNPIDSAVVARVYVDLFAIAILLLGGALACYGVLLCLRMRKVRSERASSEMWKVAGLSVVSILCFASSAFVALLTDIPMLYHWHQQRLNDVYTSLLLILYYFVGSSIPSAFVLWIMRELPPSITANIREEPTTLTFVSDGSTSLQHPQSWTTAMSLRNQYFDVLLRSAYMASDDSFSLCNSSKEKKNETTYYFKMNSETIP</sequence>
<evidence type="ECO:0000256" key="2">
    <source>
        <dbReference type="ARBA" id="ARBA00006779"/>
    </source>
</evidence>
<evidence type="ECO:0000313" key="10">
    <source>
        <dbReference type="Proteomes" id="UP000507222"/>
    </source>
</evidence>
<dbReference type="InterPro" id="IPR040226">
    <property type="entry name" value="THH1/TOM1/TOM3"/>
</dbReference>
<comment type="subcellular location">
    <subcellularLocation>
        <location evidence="1">Vacuole membrane</location>
        <topology evidence="1">Multi-pass membrane protein</topology>
    </subcellularLocation>
</comment>
<gene>
    <name evidence="9" type="ORF">CURHAP_LOCUS25513</name>
</gene>
<feature type="transmembrane region" description="Helical" evidence="7">
    <location>
        <begin position="203"/>
        <end position="225"/>
    </location>
</feature>
<feature type="transmembrane region" description="Helical" evidence="7">
    <location>
        <begin position="237"/>
        <end position="260"/>
    </location>
</feature>
<evidence type="ECO:0000256" key="4">
    <source>
        <dbReference type="ARBA" id="ARBA00022692"/>
    </source>
</evidence>
<accession>A0A6J5UKC1</accession>
<feature type="domain" description="THH1/TOM1/TOM3" evidence="8">
    <location>
        <begin position="24"/>
        <end position="115"/>
    </location>
</feature>
<feature type="transmembrane region" description="Helical" evidence="7">
    <location>
        <begin position="50"/>
        <end position="73"/>
    </location>
</feature>
<dbReference type="Proteomes" id="UP000507222">
    <property type="component" value="Unassembled WGS sequence"/>
</dbReference>